<feature type="compositionally biased region" description="Basic and acidic residues" evidence="1">
    <location>
        <begin position="32"/>
        <end position="50"/>
    </location>
</feature>
<reference evidence="4" key="1">
    <citation type="journal article" date="2019" name="Int. J. Syst. Evol. Microbiol.">
        <title>The Global Catalogue of Microorganisms (GCM) 10K type strain sequencing project: providing services to taxonomists for standard genome sequencing and annotation.</title>
        <authorList>
            <consortium name="The Broad Institute Genomics Platform"/>
            <consortium name="The Broad Institute Genome Sequencing Center for Infectious Disease"/>
            <person name="Wu L."/>
            <person name="Ma J."/>
        </authorList>
    </citation>
    <scope>NUCLEOTIDE SEQUENCE [LARGE SCALE GENOMIC DNA]</scope>
    <source>
        <strain evidence="4">CGMCC 1.12482</strain>
    </source>
</reference>
<comment type="caution">
    <text evidence="3">The sequence shown here is derived from an EMBL/GenBank/DDBJ whole genome shotgun (WGS) entry which is preliminary data.</text>
</comment>
<keyword evidence="2" id="KW-0732">Signal</keyword>
<evidence type="ECO:0000313" key="4">
    <source>
        <dbReference type="Proteomes" id="UP000638188"/>
    </source>
</evidence>
<name>A0ABQ1P0K8_9GAMM</name>
<sequence>MKYSNITGTTAVALALGVATSFAVADMHADHGDKDMKHDAMSAQHEDKKSMNKTPDANELGDRSETGMGIEARPGSDGTDRTVTGEPDVGLDAENEAGN</sequence>
<evidence type="ECO:0000256" key="1">
    <source>
        <dbReference type="SAM" id="MobiDB-lite"/>
    </source>
</evidence>
<keyword evidence="4" id="KW-1185">Reference proteome</keyword>
<dbReference type="EMBL" id="BMFF01000001">
    <property type="protein sequence ID" value="GGC86705.1"/>
    <property type="molecule type" value="Genomic_DNA"/>
</dbReference>
<evidence type="ECO:0000313" key="3">
    <source>
        <dbReference type="EMBL" id="GGC86705.1"/>
    </source>
</evidence>
<feature type="region of interest" description="Disordered" evidence="1">
    <location>
        <begin position="32"/>
        <end position="99"/>
    </location>
</feature>
<evidence type="ECO:0000256" key="2">
    <source>
        <dbReference type="SAM" id="SignalP"/>
    </source>
</evidence>
<dbReference type="RefSeq" id="WP_150277591.1">
    <property type="nucleotide sequence ID" value="NZ_BMFF01000001.1"/>
</dbReference>
<feature type="signal peptide" evidence="2">
    <location>
        <begin position="1"/>
        <end position="25"/>
    </location>
</feature>
<protein>
    <recommendedName>
        <fullName evidence="5">Pentapeptide MXKDX repeat protein</fullName>
    </recommendedName>
</protein>
<organism evidence="3 4">
    <name type="scientific">Halopseudomonas salina</name>
    <dbReference type="NCBI Taxonomy" id="1323744"/>
    <lineage>
        <taxon>Bacteria</taxon>
        <taxon>Pseudomonadati</taxon>
        <taxon>Pseudomonadota</taxon>
        <taxon>Gammaproteobacteria</taxon>
        <taxon>Pseudomonadales</taxon>
        <taxon>Pseudomonadaceae</taxon>
        <taxon>Halopseudomonas</taxon>
    </lineage>
</organism>
<proteinExistence type="predicted"/>
<dbReference type="Proteomes" id="UP000638188">
    <property type="component" value="Unassembled WGS sequence"/>
</dbReference>
<accession>A0ABQ1P0K8</accession>
<gene>
    <name evidence="3" type="ORF">GCM10007418_03100</name>
</gene>
<evidence type="ECO:0008006" key="5">
    <source>
        <dbReference type="Google" id="ProtNLM"/>
    </source>
</evidence>
<feature type="compositionally biased region" description="Acidic residues" evidence="1">
    <location>
        <begin position="89"/>
        <end position="99"/>
    </location>
</feature>
<feature type="chain" id="PRO_5046100861" description="Pentapeptide MXKDX repeat protein" evidence="2">
    <location>
        <begin position="26"/>
        <end position="99"/>
    </location>
</feature>